<accession>A0A2X1T1G0</accession>
<dbReference type="EMBL" id="UASS01000038">
    <property type="protein sequence ID" value="SPX62494.1"/>
    <property type="molecule type" value="Genomic_DNA"/>
</dbReference>
<gene>
    <name evidence="2" type="ORF">NCTC12022_03255</name>
</gene>
<proteinExistence type="predicted"/>
<organism evidence="2 3">
    <name type="scientific">Legionella feeleii</name>
    <dbReference type="NCBI Taxonomy" id="453"/>
    <lineage>
        <taxon>Bacteria</taxon>
        <taxon>Pseudomonadati</taxon>
        <taxon>Pseudomonadota</taxon>
        <taxon>Gammaproteobacteria</taxon>
        <taxon>Legionellales</taxon>
        <taxon>Legionellaceae</taxon>
        <taxon>Legionella</taxon>
    </lineage>
</organism>
<evidence type="ECO:0000313" key="3">
    <source>
        <dbReference type="Proteomes" id="UP000251942"/>
    </source>
</evidence>
<protein>
    <submittedName>
        <fullName evidence="2">Uncharacterized protein</fullName>
    </submittedName>
</protein>
<feature type="compositionally biased region" description="Polar residues" evidence="1">
    <location>
        <begin position="8"/>
        <end position="22"/>
    </location>
</feature>
<reference evidence="2 3" key="1">
    <citation type="submission" date="2018-06" db="EMBL/GenBank/DDBJ databases">
        <authorList>
            <consortium name="Pathogen Informatics"/>
            <person name="Doyle S."/>
        </authorList>
    </citation>
    <scope>NUCLEOTIDE SEQUENCE [LARGE SCALE GENOMIC DNA]</scope>
    <source>
        <strain evidence="2 3">NCTC12022</strain>
    </source>
</reference>
<name>A0A2X1T1G0_9GAMM</name>
<evidence type="ECO:0000256" key="1">
    <source>
        <dbReference type="SAM" id="MobiDB-lite"/>
    </source>
</evidence>
<sequence length="45" mass="4849">MPLVGTGQIKQNVGSNQSNKGTKPSLILRQKIRLLCPLLGFADGR</sequence>
<feature type="region of interest" description="Disordered" evidence="1">
    <location>
        <begin position="1"/>
        <end position="22"/>
    </location>
</feature>
<dbReference type="AlphaFoldDB" id="A0A2X1T1G0"/>
<evidence type="ECO:0000313" key="2">
    <source>
        <dbReference type="EMBL" id="SPX62494.1"/>
    </source>
</evidence>
<dbReference type="Proteomes" id="UP000251942">
    <property type="component" value="Unassembled WGS sequence"/>
</dbReference>